<organism evidence="2 3">
    <name type="scientific">Opisthorchis viverrini</name>
    <name type="common">Southeast Asian liver fluke</name>
    <dbReference type="NCBI Taxonomy" id="6198"/>
    <lineage>
        <taxon>Eukaryota</taxon>
        <taxon>Metazoa</taxon>
        <taxon>Spiralia</taxon>
        <taxon>Lophotrochozoa</taxon>
        <taxon>Platyhelminthes</taxon>
        <taxon>Trematoda</taxon>
        <taxon>Digenea</taxon>
        <taxon>Opisthorchiida</taxon>
        <taxon>Opisthorchiata</taxon>
        <taxon>Opisthorchiidae</taxon>
        <taxon>Opisthorchis</taxon>
    </lineage>
</organism>
<dbReference type="AlphaFoldDB" id="A0A074ZJN5"/>
<gene>
    <name evidence="2" type="ORF">T265_05446</name>
</gene>
<keyword evidence="1" id="KW-0472">Membrane</keyword>
<dbReference type="EMBL" id="KL596720">
    <property type="protein sequence ID" value="KER27558.1"/>
    <property type="molecule type" value="Genomic_DNA"/>
</dbReference>
<dbReference type="Proteomes" id="UP000054324">
    <property type="component" value="Unassembled WGS sequence"/>
</dbReference>
<dbReference type="RefSeq" id="XP_009168717.1">
    <property type="nucleotide sequence ID" value="XM_009170453.1"/>
</dbReference>
<evidence type="ECO:0000256" key="1">
    <source>
        <dbReference type="SAM" id="Phobius"/>
    </source>
</evidence>
<keyword evidence="1" id="KW-1133">Transmembrane helix</keyword>
<feature type="transmembrane region" description="Helical" evidence="1">
    <location>
        <begin position="114"/>
        <end position="135"/>
    </location>
</feature>
<keyword evidence="1" id="KW-0812">Transmembrane</keyword>
<keyword evidence="3" id="KW-1185">Reference proteome</keyword>
<reference evidence="2 3" key="1">
    <citation type="submission" date="2013-11" db="EMBL/GenBank/DDBJ databases">
        <title>Opisthorchis viverrini - life in the bile duct.</title>
        <authorList>
            <person name="Young N.D."/>
            <person name="Nagarajan N."/>
            <person name="Lin S.J."/>
            <person name="Korhonen P.K."/>
            <person name="Jex A.R."/>
            <person name="Hall R.S."/>
            <person name="Safavi-Hemami H."/>
            <person name="Kaewkong W."/>
            <person name="Bertrand D."/>
            <person name="Gao S."/>
            <person name="Seet Q."/>
            <person name="Wongkham S."/>
            <person name="Teh B.T."/>
            <person name="Wongkham C."/>
            <person name="Intapan P.M."/>
            <person name="Maleewong W."/>
            <person name="Yang X."/>
            <person name="Hu M."/>
            <person name="Wang Z."/>
            <person name="Hofmann A."/>
            <person name="Sternberg P.W."/>
            <person name="Tan P."/>
            <person name="Wang J."/>
            <person name="Gasser R.B."/>
        </authorList>
    </citation>
    <scope>NUCLEOTIDE SEQUENCE [LARGE SCALE GENOMIC DNA]</scope>
</reference>
<protein>
    <submittedName>
        <fullName evidence="2">Uncharacterized protein</fullName>
    </submittedName>
</protein>
<name>A0A074ZJN5_OPIVI</name>
<dbReference type="GeneID" id="20319628"/>
<sequence length="196" mass="21781">MEWAPLMDIISCMKAFGEFPVYDTFLIRLLRTLRQPTVLSFFGLTRRDAGVGGLKGGNSRERLTLENHFPQRAYYIIFTNRTLHLPSPESGSNSNSVLRLNAQLCVLPTHTQTLHYLVFEGFVCAVVLVAFLASVMDSDLDDIQWSCGRIGEVGQIAMNAANIAASIFCHASSTCSLPPKYWFAVESCSAISDRYC</sequence>
<evidence type="ECO:0000313" key="3">
    <source>
        <dbReference type="Proteomes" id="UP000054324"/>
    </source>
</evidence>
<dbReference type="CTD" id="20319628"/>
<proteinExistence type="predicted"/>
<dbReference type="KEGG" id="ovi:T265_05446"/>
<evidence type="ECO:0000313" key="2">
    <source>
        <dbReference type="EMBL" id="KER27558.1"/>
    </source>
</evidence>
<accession>A0A074ZJN5</accession>